<keyword evidence="6" id="KW-1185">Reference proteome</keyword>
<name>Q2SD10_HAHCH</name>
<dbReference type="SUPFAM" id="SSF46689">
    <property type="entry name" value="Homeodomain-like"/>
    <property type="match status" value="1"/>
</dbReference>
<evidence type="ECO:0000313" key="5">
    <source>
        <dbReference type="EMBL" id="ABC31464.1"/>
    </source>
</evidence>
<dbReference type="Pfam" id="PF00440">
    <property type="entry name" value="TetR_N"/>
    <property type="match status" value="1"/>
</dbReference>
<evidence type="ECO:0000313" key="6">
    <source>
        <dbReference type="Proteomes" id="UP000000238"/>
    </source>
</evidence>
<dbReference type="GO" id="GO:0003700">
    <property type="term" value="F:DNA-binding transcription factor activity"/>
    <property type="evidence" value="ECO:0007669"/>
    <property type="project" value="TreeGrafter"/>
</dbReference>
<accession>Q2SD10</accession>
<evidence type="ECO:0000259" key="4">
    <source>
        <dbReference type="PROSITE" id="PS50977"/>
    </source>
</evidence>
<dbReference type="EMBL" id="CP000155">
    <property type="protein sequence ID" value="ABC31464.1"/>
    <property type="molecule type" value="Genomic_DNA"/>
</dbReference>
<dbReference type="PRINTS" id="PR00455">
    <property type="entry name" value="HTHTETR"/>
</dbReference>
<sequence length="219" mass="24940">MTMNITASKNSEALQELEQRRQPVQERSRERVELILNEAAILISEVGVQGAKTSEIARRAGISLASLYRYFPNKAAIVKALAERHIKTLSSVMEEFVSEFDLEEGFDKLIDTFAHFYRSEPGYKEIWSGVEAMPELQQLDLGELFDNAQAITNRAKLLYPQVEQERLWLICVMLPRACGAILRLAMTMEEKPESIMLTELKLMVKSYLRQRLGELDAAA</sequence>
<organism evidence="5 6">
    <name type="scientific">Hahella chejuensis (strain KCTC 2396)</name>
    <dbReference type="NCBI Taxonomy" id="349521"/>
    <lineage>
        <taxon>Bacteria</taxon>
        <taxon>Pseudomonadati</taxon>
        <taxon>Pseudomonadota</taxon>
        <taxon>Gammaproteobacteria</taxon>
        <taxon>Oceanospirillales</taxon>
        <taxon>Hahellaceae</taxon>
        <taxon>Hahella</taxon>
    </lineage>
</organism>
<dbReference type="InterPro" id="IPR041669">
    <property type="entry name" value="TetR_C_15"/>
</dbReference>
<dbReference type="Gene3D" id="1.10.357.10">
    <property type="entry name" value="Tetracycline Repressor, domain 2"/>
    <property type="match status" value="1"/>
</dbReference>
<dbReference type="eggNOG" id="COG1309">
    <property type="taxonomic scope" value="Bacteria"/>
</dbReference>
<feature type="domain" description="HTH tetR-type" evidence="4">
    <location>
        <begin position="29"/>
        <end position="89"/>
    </location>
</feature>
<dbReference type="AlphaFoldDB" id="Q2SD10"/>
<gene>
    <name evidence="5" type="ordered locus">HCH_04770</name>
</gene>
<evidence type="ECO:0000256" key="2">
    <source>
        <dbReference type="PROSITE-ProRule" id="PRU00335"/>
    </source>
</evidence>
<feature type="compositionally biased region" description="Polar residues" evidence="3">
    <location>
        <begin position="1"/>
        <end position="13"/>
    </location>
</feature>
<keyword evidence="1 2" id="KW-0238">DNA-binding</keyword>
<dbReference type="GO" id="GO:0000976">
    <property type="term" value="F:transcription cis-regulatory region binding"/>
    <property type="evidence" value="ECO:0007669"/>
    <property type="project" value="TreeGrafter"/>
</dbReference>
<protein>
    <submittedName>
        <fullName evidence="5">Transcriptional regulator</fullName>
    </submittedName>
</protein>
<feature type="DNA-binding region" description="H-T-H motif" evidence="2">
    <location>
        <begin position="52"/>
        <end position="71"/>
    </location>
</feature>
<dbReference type="STRING" id="349521.HCH_04770"/>
<dbReference type="InterPro" id="IPR009057">
    <property type="entry name" value="Homeodomain-like_sf"/>
</dbReference>
<feature type="region of interest" description="Disordered" evidence="3">
    <location>
        <begin position="1"/>
        <end position="22"/>
    </location>
</feature>
<dbReference type="Proteomes" id="UP000000238">
    <property type="component" value="Chromosome"/>
</dbReference>
<dbReference type="PANTHER" id="PTHR30055">
    <property type="entry name" value="HTH-TYPE TRANSCRIPTIONAL REGULATOR RUTR"/>
    <property type="match status" value="1"/>
</dbReference>
<dbReference type="InterPro" id="IPR001647">
    <property type="entry name" value="HTH_TetR"/>
</dbReference>
<reference evidence="5 6" key="1">
    <citation type="journal article" date="2005" name="Nucleic Acids Res.">
        <title>Genomic blueprint of Hahella chejuensis, a marine microbe producing an algicidal agent.</title>
        <authorList>
            <person name="Jeong H."/>
            <person name="Yim J.H."/>
            <person name="Lee C."/>
            <person name="Choi S.-H."/>
            <person name="Park Y.K."/>
            <person name="Yoon S.H."/>
            <person name="Hur C.-G."/>
            <person name="Kang H.-Y."/>
            <person name="Kim D."/>
            <person name="Lee H.H."/>
            <person name="Park K.H."/>
            <person name="Park S.-H."/>
            <person name="Park H.-S."/>
            <person name="Lee H.K."/>
            <person name="Oh T.K."/>
            <person name="Kim J.F."/>
        </authorList>
    </citation>
    <scope>NUCLEOTIDE SEQUENCE [LARGE SCALE GENOMIC DNA]</scope>
    <source>
        <strain evidence="5 6">KCTC 2396</strain>
    </source>
</reference>
<evidence type="ECO:0000256" key="1">
    <source>
        <dbReference type="ARBA" id="ARBA00023125"/>
    </source>
</evidence>
<dbReference type="InterPro" id="IPR050109">
    <property type="entry name" value="HTH-type_TetR-like_transc_reg"/>
</dbReference>
<evidence type="ECO:0000256" key="3">
    <source>
        <dbReference type="SAM" id="MobiDB-lite"/>
    </source>
</evidence>
<dbReference type="PANTHER" id="PTHR30055:SF226">
    <property type="entry name" value="HTH-TYPE TRANSCRIPTIONAL REGULATOR PKSA"/>
    <property type="match status" value="1"/>
</dbReference>
<dbReference type="PROSITE" id="PS50977">
    <property type="entry name" value="HTH_TETR_2"/>
    <property type="match status" value="1"/>
</dbReference>
<dbReference type="HOGENOM" id="CLU_069356_46_2_6"/>
<dbReference type="OrthoDB" id="9816320at2"/>
<dbReference type="KEGG" id="hch:HCH_04770"/>
<proteinExistence type="predicted"/>
<dbReference type="Pfam" id="PF17918">
    <property type="entry name" value="TetR_C_15"/>
    <property type="match status" value="1"/>
</dbReference>